<protein>
    <submittedName>
        <fullName evidence="1">Uncharacterized protein</fullName>
    </submittedName>
</protein>
<organism evidence="1 2">
    <name type="scientific">Synaphobranchus kaupii</name>
    <name type="common">Kaup's arrowtooth eel</name>
    <dbReference type="NCBI Taxonomy" id="118154"/>
    <lineage>
        <taxon>Eukaryota</taxon>
        <taxon>Metazoa</taxon>
        <taxon>Chordata</taxon>
        <taxon>Craniata</taxon>
        <taxon>Vertebrata</taxon>
        <taxon>Euteleostomi</taxon>
        <taxon>Actinopterygii</taxon>
        <taxon>Neopterygii</taxon>
        <taxon>Teleostei</taxon>
        <taxon>Anguilliformes</taxon>
        <taxon>Synaphobranchidae</taxon>
        <taxon>Synaphobranchus</taxon>
    </lineage>
</organism>
<keyword evidence="2" id="KW-1185">Reference proteome</keyword>
<dbReference type="EMBL" id="JAINUF010000011">
    <property type="protein sequence ID" value="KAJ8346594.1"/>
    <property type="molecule type" value="Genomic_DNA"/>
</dbReference>
<proteinExistence type="predicted"/>
<evidence type="ECO:0000313" key="2">
    <source>
        <dbReference type="Proteomes" id="UP001152622"/>
    </source>
</evidence>
<comment type="caution">
    <text evidence="1">The sequence shown here is derived from an EMBL/GenBank/DDBJ whole genome shotgun (WGS) entry which is preliminary data.</text>
</comment>
<dbReference type="AlphaFoldDB" id="A0A9Q1EWU9"/>
<gene>
    <name evidence="1" type="ORF">SKAU_G00279950</name>
</gene>
<dbReference type="OrthoDB" id="411173at2759"/>
<name>A0A9Q1EWU9_SYNKA</name>
<accession>A0A9Q1EWU9</accession>
<reference evidence="1" key="1">
    <citation type="journal article" date="2023" name="Science">
        <title>Genome structures resolve the early diversification of teleost fishes.</title>
        <authorList>
            <person name="Parey E."/>
            <person name="Louis A."/>
            <person name="Montfort J."/>
            <person name="Bouchez O."/>
            <person name="Roques C."/>
            <person name="Iampietro C."/>
            <person name="Lluch J."/>
            <person name="Castinel A."/>
            <person name="Donnadieu C."/>
            <person name="Desvignes T."/>
            <person name="Floi Bucao C."/>
            <person name="Jouanno E."/>
            <person name="Wen M."/>
            <person name="Mejri S."/>
            <person name="Dirks R."/>
            <person name="Jansen H."/>
            <person name="Henkel C."/>
            <person name="Chen W.J."/>
            <person name="Zahm M."/>
            <person name="Cabau C."/>
            <person name="Klopp C."/>
            <person name="Thompson A.W."/>
            <person name="Robinson-Rechavi M."/>
            <person name="Braasch I."/>
            <person name="Lecointre G."/>
            <person name="Bobe J."/>
            <person name="Postlethwait J.H."/>
            <person name="Berthelot C."/>
            <person name="Roest Crollius H."/>
            <person name="Guiguen Y."/>
        </authorList>
    </citation>
    <scope>NUCLEOTIDE SEQUENCE</scope>
    <source>
        <strain evidence="1">WJC10195</strain>
    </source>
</reference>
<dbReference type="Proteomes" id="UP001152622">
    <property type="component" value="Chromosome 11"/>
</dbReference>
<evidence type="ECO:0000313" key="1">
    <source>
        <dbReference type="EMBL" id="KAJ8346594.1"/>
    </source>
</evidence>
<sequence length="98" mass="10716">MADTISSLIPGDPIITIDVDTVITGPPLQSCLELNVIKTKEMFVDFSRHQAGRTAAIIHGEPVDAVHQYKYLGTVMKNFDSRRTPRSSLRSASSVNTS</sequence>